<reference evidence="1" key="1">
    <citation type="journal article" date="2020" name="Stud. Mycol.">
        <title>101 Dothideomycetes genomes: a test case for predicting lifestyles and emergence of pathogens.</title>
        <authorList>
            <person name="Haridas S."/>
            <person name="Albert R."/>
            <person name="Binder M."/>
            <person name="Bloem J."/>
            <person name="Labutti K."/>
            <person name="Salamov A."/>
            <person name="Andreopoulos B."/>
            <person name="Baker S."/>
            <person name="Barry K."/>
            <person name="Bills G."/>
            <person name="Bluhm B."/>
            <person name="Cannon C."/>
            <person name="Castanera R."/>
            <person name="Culley D."/>
            <person name="Daum C."/>
            <person name="Ezra D."/>
            <person name="Gonzalez J."/>
            <person name="Henrissat B."/>
            <person name="Kuo A."/>
            <person name="Liang C."/>
            <person name="Lipzen A."/>
            <person name="Lutzoni F."/>
            <person name="Magnuson J."/>
            <person name="Mondo S."/>
            <person name="Nolan M."/>
            <person name="Ohm R."/>
            <person name="Pangilinan J."/>
            <person name="Park H.-J."/>
            <person name="Ramirez L."/>
            <person name="Alfaro M."/>
            <person name="Sun H."/>
            <person name="Tritt A."/>
            <person name="Yoshinaga Y."/>
            <person name="Zwiers L.-H."/>
            <person name="Turgeon B."/>
            <person name="Goodwin S."/>
            <person name="Spatafora J."/>
            <person name="Crous P."/>
            <person name="Grigoriev I."/>
        </authorList>
    </citation>
    <scope>NUCLEOTIDE SEQUENCE</scope>
    <source>
        <strain evidence="1">CBS 119687</strain>
    </source>
</reference>
<dbReference type="AlphaFoldDB" id="A0A6A6A669"/>
<organism evidence="1 2">
    <name type="scientific">Dothidotthia symphoricarpi CBS 119687</name>
    <dbReference type="NCBI Taxonomy" id="1392245"/>
    <lineage>
        <taxon>Eukaryota</taxon>
        <taxon>Fungi</taxon>
        <taxon>Dikarya</taxon>
        <taxon>Ascomycota</taxon>
        <taxon>Pezizomycotina</taxon>
        <taxon>Dothideomycetes</taxon>
        <taxon>Pleosporomycetidae</taxon>
        <taxon>Pleosporales</taxon>
        <taxon>Dothidotthiaceae</taxon>
        <taxon>Dothidotthia</taxon>
    </lineage>
</organism>
<dbReference type="Proteomes" id="UP000799771">
    <property type="component" value="Unassembled WGS sequence"/>
</dbReference>
<evidence type="ECO:0000313" key="2">
    <source>
        <dbReference type="Proteomes" id="UP000799771"/>
    </source>
</evidence>
<dbReference type="OrthoDB" id="3939900at2759"/>
<gene>
    <name evidence="1" type="ORF">P153DRAFT_378332</name>
</gene>
<dbReference type="RefSeq" id="XP_033520503.1">
    <property type="nucleotide sequence ID" value="XM_033669786.1"/>
</dbReference>
<evidence type="ECO:0000313" key="1">
    <source>
        <dbReference type="EMBL" id="KAF2126111.1"/>
    </source>
</evidence>
<protein>
    <recommendedName>
        <fullName evidence="3">F-box domain-containing protein</fullName>
    </recommendedName>
</protein>
<keyword evidence="2" id="KW-1185">Reference proteome</keyword>
<sequence length="160" mass="17544">MASYSISLLSLPPELILEVSDHLPPDGILALKLTHPILNDTLPLAPRLKNTTLTNCARLAFRTYLARPSATSTHRRCILCKQVYPTSLFHSSSSPACAPISLTEDAQQTDVVELPHRLCSWHLTGRTSGWATWMKCACIVEPFRVGPNATVVATVARLDL</sequence>
<dbReference type="GeneID" id="54410218"/>
<proteinExistence type="predicted"/>
<name>A0A6A6A669_9PLEO</name>
<dbReference type="EMBL" id="ML977514">
    <property type="protein sequence ID" value="KAF2126111.1"/>
    <property type="molecule type" value="Genomic_DNA"/>
</dbReference>
<evidence type="ECO:0008006" key="3">
    <source>
        <dbReference type="Google" id="ProtNLM"/>
    </source>
</evidence>
<accession>A0A6A6A669</accession>